<dbReference type="PANTHER" id="PTHR33875">
    <property type="entry name" value="OS09G0542200 PROTEIN"/>
    <property type="match status" value="1"/>
</dbReference>
<dbReference type="InterPro" id="IPR036249">
    <property type="entry name" value="Thioredoxin-like_sf"/>
</dbReference>
<evidence type="ECO:0008006" key="4">
    <source>
        <dbReference type="Google" id="ProtNLM"/>
    </source>
</evidence>
<dbReference type="AlphaFoldDB" id="A0A022PRX1"/>
<dbReference type="SUPFAM" id="SSF52833">
    <property type="entry name" value="Thioredoxin-like"/>
    <property type="match status" value="1"/>
</dbReference>
<sequence>MDMTNNKSIILAISTLLCLFSPIAGQSVVPAKQDGFWYGGNTAAAEKVLIEAFFDPVCPDSRDSWPPLKKALRHYGATVTLVLHTFPLP</sequence>
<name>A0A022PRX1_ERYGU</name>
<proteinExistence type="predicted"/>
<dbReference type="Gene3D" id="3.40.30.10">
    <property type="entry name" value="Glutaredoxin"/>
    <property type="match status" value="1"/>
</dbReference>
<gene>
    <name evidence="2" type="ORF">MIMGU_mgv1a017189mg</name>
</gene>
<dbReference type="EMBL" id="KI632373">
    <property type="protein sequence ID" value="EYU17568.1"/>
    <property type="molecule type" value="Genomic_DNA"/>
</dbReference>
<protein>
    <recommendedName>
        <fullName evidence="4">Thioredoxin-like fold domain-containing protein</fullName>
    </recommendedName>
</protein>
<feature type="chain" id="PRO_5001506614" description="Thioredoxin-like fold domain-containing protein" evidence="1">
    <location>
        <begin position="26"/>
        <end position="89"/>
    </location>
</feature>
<dbReference type="CDD" id="cd02972">
    <property type="entry name" value="DsbA_family"/>
    <property type="match status" value="1"/>
</dbReference>
<dbReference type="PANTHER" id="PTHR33875:SF2">
    <property type="entry name" value="ACR183CP"/>
    <property type="match status" value="1"/>
</dbReference>
<feature type="signal peptide" evidence="1">
    <location>
        <begin position="1"/>
        <end position="25"/>
    </location>
</feature>
<organism evidence="2 3">
    <name type="scientific">Erythranthe guttata</name>
    <name type="common">Yellow monkey flower</name>
    <name type="synonym">Mimulus guttatus</name>
    <dbReference type="NCBI Taxonomy" id="4155"/>
    <lineage>
        <taxon>Eukaryota</taxon>
        <taxon>Viridiplantae</taxon>
        <taxon>Streptophyta</taxon>
        <taxon>Embryophyta</taxon>
        <taxon>Tracheophyta</taxon>
        <taxon>Spermatophyta</taxon>
        <taxon>Magnoliopsida</taxon>
        <taxon>eudicotyledons</taxon>
        <taxon>Gunneridae</taxon>
        <taxon>Pentapetalae</taxon>
        <taxon>asterids</taxon>
        <taxon>lamiids</taxon>
        <taxon>Lamiales</taxon>
        <taxon>Phrymaceae</taxon>
        <taxon>Erythranthe</taxon>
    </lineage>
</organism>
<dbReference type="Proteomes" id="UP000030748">
    <property type="component" value="Unassembled WGS sequence"/>
</dbReference>
<keyword evidence="3" id="KW-1185">Reference proteome</keyword>
<evidence type="ECO:0000313" key="3">
    <source>
        <dbReference type="Proteomes" id="UP000030748"/>
    </source>
</evidence>
<evidence type="ECO:0000256" key="1">
    <source>
        <dbReference type="SAM" id="SignalP"/>
    </source>
</evidence>
<dbReference type="STRING" id="4155.A0A022PRX1"/>
<keyword evidence="1" id="KW-0732">Signal</keyword>
<evidence type="ECO:0000313" key="2">
    <source>
        <dbReference type="EMBL" id="EYU17568.1"/>
    </source>
</evidence>
<reference evidence="2 3" key="1">
    <citation type="journal article" date="2013" name="Proc. Natl. Acad. Sci. U.S.A.">
        <title>Fine-scale variation in meiotic recombination in Mimulus inferred from population shotgun sequencing.</title>
        <authorList>
            <person name="Hellsten U."/>
            <person name="Wright K.M."/>
            <person name="Jenkins J."/>
            <person name="Shu S."/>
            <person name="Yuan Y."/>
            <person name="Wessler S.R."/>
            <person name="Schmutz J."/>
            <person name="Willis J.H."/>
            <person name="Rokhsar D.S."/>
        </authorList>
    </citation>
    <scope>NUCLEOTIDE SEQUENCE [LARGE SCALE GENOMIC DNA]</scope>
    <source>
        <strain evidence="3">cv. DUN x IM62</strain>
    </source>
</reference>
<accession>A0A022PRX1</accession>